<dbReference type="RefSeq" id="WP_283412458.1">
    <property type="nucleotide sequence ID" value="NZ_FXUA01000002.1"/>
</dbReference>
<evidence type="ECO:0000313" key="1">
    <source>
        <dbReference type="EMBL" id="SMP17292.1"/>
    </source>
</evidence>
<organism evidence="1 2">
    <name type="scientific">Algoriphagus winogradskyi</name>
    <dbReference type="NCBI Taxonomy" id="237017"/>
    <lineage>
        <taxon>Bacteria</taxon>
        <taxon>Pseudomonadati</taxon>
        <taxon>Bacteroidota</taxon>
        <taxon>Cytophagia</taxon>
        <taxon>Cytophagales</taxon>
        <taxon>Cyclobacteriaceae</taxon>
        <taxon>Algoriphagus</taxon>
    </lineage>
</organism>
<dbReference type="Proteomes" id="UP001157915">
    <property type="component" value="Unassembled WGS sequence"/>
</dbReference>
<reference evidence="1 2" key="1">
    <citation type="submission" date="2017-05" db="EMBL/GenBank/DDBJ databases">
        <authorList>
            <person name="Varghese N."/>
            <person name="Submissions S."/>
        </authorList>
    </citation>
    <scope>NUCLEOTIDE SEQUENCE [LARGE SCALE GENOMIC DNA]</scope>
    <source>
        <strain evidence="1 2">DSM 15360</strain>
    </source>
</reference>
<name>A0ABY1NTA2_9BACT</name>
<comment type="caution">
    <text evidence="1">The sequence shown here is derived from an EMBL/GenBank/DDBJ whole genome shotgun (WGS) entry which is preliminary data.</text>
</comment>
<evidence type="ECO:0000313" key="2">
    <source>
        <dbReference type="Proteomes" id="UP001157915"/>
    </source>
</evidence>
<sequence>MQYLNGKFQIGYSIRKNDEEFVYNNGFLYSYSDDPEGINEWHNYKGKKVSSLVDPYEIFFYEPADVVPGKVKITASPFWTVTKRGDIHFMMNNVEGSDKAKNVHSYKKASDSEFTHTTEFPGGELRSVGNDLYLISLENDRPVIRKAEGGTNDWTVM</sequence>
<keyword evidence="2" id="KW-1185">Reference proteome</keyword>
<dbReference type="EMBL" id="FXUA01000002">
    <property type="protein sequence ID" value="SMP17292.1"/>
    <property type="molecule type" value="Genomic_DNA"/>
</dbReference>
<proteinExistence type="predicted"/>
<protein>
    <submittedName>
        <fullName evidence="1">Uncharacterized protein</fullName>
    </submittedName>
</protein>
<accession>A0ABY1NTA2</accession>
<gene>
    <name evidence="1" type="ORF">SAMN06265367_102770</name>
</gene>